<comment type="subcellular location">
    <subcellularLocation>
        <location evidence="1 13">Cytoplasm</location>
    </subcellularLocation>
</comment>
<evidence type="ECO:0000256" key="6">
    <source>
        <dbReference type="ARBA" id="ARBA00022763"/>
    </source>
</evidence>
<dbReference type="KEGG" id="erl:AOC36_04275"/>
<dbReference type="InterPro" id="IPR004612">
    <property type="entry name" value="Resolv_RecU"/>
</dbReference>
<dbReference type="NCBIfam" id="TIGR00648">
    <property type="entry name" value="recU"/>
    <property type="match status" value="1"/>
</dbReference>
<dbReference type="HAMAP" id="MF_00130">
    <property type="entry name" value="RecU"/>
    <property type="match status" value="1"/>
</dbReference>
<evidence type="ECO:0000256" key="7">
    <source>
        <dbReference type="ARBA" id="ARBA00022801"/>
    </source>
</evidence>
<evidence type="ECO:0000256" key="3">
    <source>
        <dbReference type="ARBA" id="ARBA00022722"/>
    </source>
</evidence>
<keyword evidence="10 13" id="KW-0234">DNA repair</keyword>
<feature type="site" description="Transition state stabilizer" evidence="13">
    <location>
        <position position="95"/>
    </location>
</feature>
<dbReference type="Pfam" id="PF03838">
    <property type="entry name" value="RecU"/>
    <property type="match status" value="1"/>
</dbReference>
<evidence type="ECO:0000313" key="16">
    <source>
        <dbReference type="Proteomes" id="UP000063781"/>
    </source>
</evidence>
<dbReference type="EMBL" id="CP013213">
    <property type="protein sequence ID" value="AMC93214.1"/>
    <property type="molecule type" value="Genomic_DNA"/>
</dbReference>
<evidence type="ECO:0000313" key="15">
    <source>
        <dbReference type="EMBL" id="AMC93214.1"/>
    </source>
</evidence>
<evidence type="ECO:0000256" key="1">
    <source>
        <dbReference type="ARBA" id="ARBA00004496"/>
    </source>
</evidence>
<dbReference type="GO" id="GO:0003676">
    <property type="term" value="F:nucleic acid binding"/>
    <property type="evidence" value="ECO:0007669"/>
    <property type="project" value="InterPro"/>
</dbReference>
<comment type="function">
    <text evidence="13">Endonuclease that resolves Holliday junction intermediates in genetic recombination. Cleaves mobile four-strand junctions by introducing symmetrical nicks in paired strands. Promotes annealing of linear ssDNA with homologous dsDNA. Required for DNA repair, homologous recombination and chromosome segregation.</text>
</comment>
<evidence type="ECO:0000256" key="5">
    <source>
        <dbReference type="ARBA" id="ARBA00022759"/>
    </source>
</evidence>
<dbReference type="OrthoDB" id="9783592at2"/>
<dbReference type="GO" id="GO:0000287">
    <property type="term" value="F:magnesium ion binding"/>
    <property type="evidence" value="ECO:0007669"/>
    <property type="project" value="UniProtKB-UniRule"/>
</dbReference>
<keyword evidence="8 13" id="KW-0460">Magnesium</keyword>
<comment type="similarity">
    <text evidence="11 13">Belongs to the RecU family.</text>
</comment>
<evidence type="ECO:0000256" key="10">
    <source>
        <dbReference type="ARBA" id="ARBA00023204"/>
    </source>
</evidence>
<dbReference type="Gene3D" id="3.40.1350.10">
    <property type="match status" value="1"/>
</dbReference>
<keyword evidence="16" id="KW-1185">Reference proteome</keyword>
<accession>A0A0X8GZG7</accession>
<keyword evidence="6 13" id="KW-0227">DNA damage</keyword>
<dbReference type="GO" id="GO:0005737">
    <property type="term" value="C:cytoplasm"/>
    <property type="evidence" value="ECO:0007669"/>
    <property type="project" value="UniProtKB-SubCell"/>
</dbReference>
<dbReference type="SUPFAM" id="SSF52980">
    <property type="entry name" value="Restriction endonuclease-like"/>
    <property type="match status" value="1"/>
</dbReference>
<dbReference type="PIRSF" id="PIRSF037785">
    <property type="entry name" value="RecU"/>
    <property type="match status" value="1"/>
</dbReference>
<comment type="catalytic activity">
    <reaction evidence="13">
        <text>Endonucleolytic cleavage at a junction such as a reciprocal single-stranded crossover between two homologous DNA duplexes (Holliday junction).</text>
        <dbReference type="EC" id="3.1.21.10"/>
    </reaction>
</comment>
<keyword evidence="5 13" id="KW-0255">Endonuclease</keyword>
<keyword evidence="4 13" id="KW-0479">Metal-binding</keyword>
<name>A0A0X8GZG7_9FIRM</name>
<dbReference type="RefSeq" id="WP_067631764.1">
    <property type="nucleotide sequence ID" value="NZ_CP013213.1"/>
</dbReference>
<evidence type="ECO:0000256" key="14">
    <source>
        <dbReference type="SAM" id="MobiDB-lite"/>
    </source>
</evidence>
<dbReference type="GO" id="GO:0008821">
    <property type="term" value="F:crossover junction DNA endonuclease activity"/>
    <property type="evidence" value="ECO:0007669"/>
    <property type="project" value="UniProtKB-EC"/>
</dbReference>
<dbReference type="InterPro" id="IPR011856">
    <property type="entry name" value="tRNA_endonuc-like_dom_sf"/>
</dbReference>
<evidence type="ECO:0000256" key="12">
    <source>
        <dbReference type="ARBA" id="ARBA00029523"/>
    </source>
</evidence>
<dbReference type="EC" id="3.1.21.10" evidence="13"/>
<evidence type="ECO:0000256" key="8">
    <source>
        <dbReference type="ARBA" id="ARBA00022842"/>
    </source>
</evidence>
<keyword evidence="2 13" id="KW-0963">Cytoplasm</keyword>
<feature type="binding site" evidence="13">
    <location>
        <position position="80"/>
    </location>
    <ligand>
        <name>Mg(2+)</name>
        <dbReference type="ChEBI" id="CHEBI:18420"/>
    </ligand>
</feature>
<feature type="binding site" evidence="13">
    <location>
        <position position="93"/>
    </location>
    <ligand>
        <name>Mg(2+)</name>
        <dbReference type="ChEBI" id="CHEBI:18420"/>
    </ligand>
</feature>
<dbReference type="Proteomes" id="UP000063781">
    <property type="component" value="Chromosome"/>
</dbReference>
<evidence type="ECO:0000256" key="2">
    <source>
        <dbReference type="ARBA" id="ARBA00022490"/>
    </source>
</evidence>
<comment type="cofactor">
    <cofactor evidence="13">
        <name>Mg(2+)</name>
        <dbReference type="ChEBI" id="CHEBI:18420"/>
    </cofactor>
    <text evidence="13">Binds 1 Mg(2+) ion per subunit.</text>
</comment>
<dbReference type="AlphaFoldDB" id="A0A0X8GZG7"/>
<evidence type="ECO:0000256" key="9">
    <source>
        <dbReference type="ARBA" id="ARBA00023172"/>
    </source>
</evidence>
<dbReference type="GO" id="GO:0006310">
    <property type="term" value="P:DNA recombination"/>
    <property type="evidence" value="ECO:0007669"/>
    <property type="project" value="UniProtKB-UniRule"/>
</dbReference>
<dbReference type="STRING" id="1514105.AOC36_04275"/>
<keyword evidence="7 13" id="KW-0378">Hydrolase</keyword>
<keyword evidence="9 13" id="KW-0233">DNA recombination</keyword>
<feature type="binding site" evidence="13">
    <location>
        <position position="112"/>
    </location>
    <ligand>
        <name>Mg(2+)</name>
        <dbReference type="ChEBI" id="CHEBI:18420"/>
    </ligand>
</feature>
<gene>
    <name evidence="13" type="primary">recU</name>
    <name evidence="15" type="ORF">AOC36_04275</name>
</gene>
<feature type="region of interest" description="Disordered" evidence="14">
    <location>
        <begin position="1"/>
        <end position="28"/>
    </location>
</feature>
<organism evidence="15 16">
    <name type="scientific">Erysipelothrix larvae</name>
    <dbReference type="NCBI Taxonomy" id="1514105"/>
    <lineage>
        <taxon>Bacteria</taxon>
        <taxon>Bacillati</taxon>
        <taxon>Bacillota</taxon>
        <taxon>Erysipelotrichia</taxon>
        <taxon>Erysipelotrichales</taxon>
        <taxon>Erysipelotrichaceae</taxon>
        <taxon>Erysipelothrix</taxon>
    </lineage>
</organism>
<evidence type="ECO:0000256" key="11">
    <source>
        <dbReference type="ARBA" id="ARBA00023447"/>
    </source>
</evidence>
<evidence type="ECO:0000256" key="4">
    <source>
        <dbReference type="ARBA" id="ARBA00022723"/>
    </source>
</evidence>
<dbReference type="InterPro" id="IPR011335">
    <property type="entry name" value="Restrct_endonuc-II-like"/>
</dbReference>
<keyword evidence="3 13" id="KW-0540">Nuclease</keyword>
<feature type="binding site" evidence="13">
    <location>
        <position position="78"/>
    </location>
    <ligand>
        <name>Mg(2+)</name>
        <dbReference type="ChEBI" id="CHEBI:18420"/>
    </ligand>
</feature>
<proteinExistence type="inferred from homology"/>
<dbReference type="GO" id="GO:0007059">
    <property type="term" value="P:chromosome segregation"/>
    <property type="evidence" value="ECO:0007669"/>
    <property type="project" value="UniProtKB-UniRule"/>
</dbReference>
<dbReference type="GO" id="GO:0006281">
    <property type="term" value="P:DNA repair"/>
    <property type="evidence" value="ECO:0007669"/>
    <property type="project" value="UniProtKB-UniRule"/>
</dbReference>
<protein>
    <recommendedName>
        <fullName evidence="12 13">Holliday junction resolvase RecU</fullName>
        <ecNumber evidence="13">3.1.21.10</ecNumber>
    </recommendedName>
    <alternativeName>
        <fullName evidence="13">Recombination protein U homolog</fullName>
    </alternativeName>
</protein>
<dbReference type="CDD" id="cd22354">
    <property type="entry name" value="RecU-like"/>
    <property type="match status" value="1"/>
</dbReference>
<dbReference type="NCBIfam" id="NF002581">
    <property type="entry name" value="PRK02234.1-2"/>
    <property type="match status" value="1"/>
</dbReference>
<reference evidence="15 16" key="1">
    <citation type="submission" date="2015-10" db="EMBL/GenBank/DDBJ databases">
        <title>Erysipelothrix larvae sp. LV19 isolated from the larval gut of the rhinoceros beetle, Trypoxylus dichotomus.</title>
        <authorList>
            <person name="Lim S."/>
            <person name="Kim B.-C."/>
        </authorList>
    </citation>
    <scope>NUCLEOTIDE SEQUENCE [LARGE SCALE GENOMIC DNA]</scope>
    <source>
        <strain evidence="15 16">LV19</strain>
    </source>
</reference>
<dbReference type="NCBIfam" id="NF002584">
    <property type="entry name" value="PRK02234.1-5"/>
    <property type="match status" value="1"/>
</dbReference>
<evidence type="ECO:0000256" key="13">
    <source>
        <dbReference type="HAMAP-Rule" id="MF_00130"/>
    </source>
</evidence>
<sequence>MIQYPNGTRKNASRPQQANTSRRGMTLESDINQTNESYLIYNKAVIHKKPTPIQVVHVDYPARNKAKIVEAYYRHASTTDYNGIYKGKYIDFEAKETKNRTIFPLALLHQHQIDHLRSVLQHGAIAFLIIRFTSLNETYLVYAQDIFEYISTHKSKSLPLPWIREIGTMVEETYHAPCDYLPIIDQRLKENL</sequence>